<dbReference type="InterPro" id="IPR012337">
    <property type="entry name" value="RNaseH-like_sf"/>
</dbReference>
<dbReference type="EMBL" id="OIVN01006101">
    <property type="protein sequence ID" value="SPD25101.1"/>
    <property type="molecule type" value="Genomic_DNA"/>
</dbReference>
<keyword evidence="1" id="KW-0479">Metal-binding</keyword>
<dbReference type="SUPFAM" id="SSF57756">
    <property type="entry name" value="Retrovirus zinc finger-like domains"/>
    <property type="match status" value="1"/>
</dbReference>
<evidence type="ECO:0000259" key="3">
    <source>
        <dbReference type="PROSITE" id="PS50158"/>
    </source>
</evidence>
<dbReference type="GO" id="GO:0015074">
    <property type="term" value="P:DNA integration"/>
    <property type="evidence" value="ECO:0007669"/>
    <property type="project" value="InterPro"/>
</dbReference>
<feature type="compositionally biased region" description="Polar residues" evidence="2">
    <location>
        <begin position="227"/>
        <end position="236"/>
    </location>
</feature>
<evidence type="ECO:0008006" key="6">
    <source>
        <dbReference type="Google" id="ProtNLM"/>
    </source>
</evidence>
<feature type="compositionally biased region" description="Basic residues" evidence="2">
    <location>
        <begin position="242"/>
        <end position="258"/>
    </location>
</feature>
<dbReference type="AlphaFoldDB" id="A0A2N9IM98"/>
<dbReference type="Pfam" id="PF00098">
    <property type="entry name" value="zf-CCHC"/>
    <property type="match status" value="1"/>
</dbReference>
<dbReference type="SUPFAM" id="SSF53098">
    <property type="entry name" value="Ribonuclease H-like"/>
    <property type="match status" value="1"/>
</dbReference>
<feature type="domain" description="Integrase catalytic" evidence="4">
    <location>
        <begin position="368"/>
        <end position="533"/>
    </location>
</feature>
<protein>
    <recommendedName>
        <fullName evidence="6">Integrase catalytic domain-containing protein</fullName>
    </recommendedName>
</protein>
<dbReference type="PANTHER" id="PTHR42648:SF27">
    <property type="entry name" value="RNA-DIRECTED DNA POLYMERASE"/>
    <property type="match status" value="1"/>
</dbReference>
<dbReference type="PROSITE" id="PS50158">
    <property type="entry name" value="ZF_CCHC"/>
    <property type="match status" value="1"/>
</dbReference>
<reference evidence="5" key="1">
    <citation type="submission" date="2018-02" db="EMBL/GenBank/DDBJ databases">
        <authorList>
            <person name="Cohen D.B."/>
            <person name="Kent A.D."/>
        </authorList>
    </citation>
    <scope>NUCLEOTIDE SEQUENCE</scope>
</reference>
<dbReference type="GO" id="GO:0008270">
    <property type="term" value="F:zinc ion binding"/>
    <property type="evidence" value="ECO:0007669"/>
    <property type="project" value="UniProtKB-KW"/>
</dbReference>
<keyword evidence="1" id="KW-0862">Zinc</keyword>
<feature type="region of interest" description="Disordered" evidence="2">
    <location>
        <begin position="219"/>
        <end position="258"/>
    </location>
</feature>
<evidence type="ECO:0000313" key="5">
    <source>
        <dbReference type="EMBL" id="SPD25101.1"/>
    </source>
</evidence>
<evidence type="ECO:0000256" key="2">
    <source>
        <dbReference type="SAM" id="MobiDB-lite"/>
    </source>
</evidence>
<dbReference type="GO" id="GO:0003676">
    <property type="term" value="F:nucleic acid binding"/>
    <property type="evidence" value="ECO:0007669"/>
    <property type="project" value="InterPro"/>
</dbReference>
<dbReference type="InterPro" id="IPR001878">
    <property type="entry name" value="Znf_CCHC"/>
</dbReference>
<keyword evidence="1" id="KW-0863">Zinc-finger</keyword>
<evidence type="ECO:0000259" key="4">
    <source>
        <dbReference type="PROSITE" id="PS50994"/>
    </source>
</evidence>
<dbReference type="InterPro" id="IPR036875">
    <property type="entry name" value="Znf_CCHC_sf"/>
</dbReference>
<dbReference type="Gene3D" id="3.30.420.10">
    <property type="entry name" value="Ribonuclease H-like superfamily/Ribonuclease H"/>
    <property type="match status" value="1"/>
</dbReference>
<dbReference type="SMART" id="SM00343">
    <property type="entry name" value="ZnF_C2HC"/>
    <property type="match status" value="1"/>
</dbReference>
<dbReference type="InterPro" id="IPR036397">
    <property type="entry name" value="RNaseH_sf"/>
</dbReference>
<gene>
    <name evidence="5" type="ORF">FSB_LOCUS52983</name>
</gene>
<organism evidence="5">
    <name type="scientific">Fagus sylvatica</name>
    <name type="common">Beechnut</name>
    <dbReference type="NCBI Taxonomy" id="28930"/>
    <lineage>
        <taxon>Eukaryota</taxon>
        <taxon>Viridiplantae</taxon>
        <taxon>Streptophyta</taxon>
        <taxon>Embryophyta</taxon>
        <taxon>Tracheophyta</taxon>
        <taxon>Spermatophyta</taxon>
        <taxon>Magnoliopsida</taxon>
        <taxon>eudicotyledons</taxon>
        <taxon>Gunneridae</taxon>
        <taxon>Pentapetalae</taxon>
        <taxon>rosids</taxon>
        <taxon>fabids</taxon>
        <taxon>Fagales</taxon>
        <taxon>Fagaceae</taxon>
        <taxon>Fagus</taxon>
    </lineage>
</organism>
<dbReference type="PROSITE" id="PS50994">
    <property type="entry name" value="INTEGRASE"/>
    <property type="match status" value="1"/>
</dbReference>
<accession>A0A2N9IM98</accession>
<dbReference type="Pfam" id="PF14223">
    <property type="entry name" value="Retrotran_gag_2"/>
    <property type="match status" value="1"/>
</dbReference>
<sequence length="630" mass="71494">MASKGIVADLNKGEKLDGDNYDIWHRKIQYVLNEQKVLETLTHSLSAPEQGDIEQHTCDFAAFESWRKKDRCARFTMLSSMHNNLIGEFEEYPTAQELWKALKVRYGGTSATRLRGLTMKFDSYKMRSEHTMKQHLRAMSTMIRELKTAGNNLTDEQQVQAVIRSLPSSWETMSQNMTHNENIKSFDDVARHLELEAERLEAAKPNGYVYMAETNLRRASRPKRKSLNYTPGQVQPSGPAPKKAKTTKRTTRGKRGGKKDKFKLTCYNCGKKEHFARECTETKKTLQQPNHVARDCAGFVEFRWIPIGSRNITVGNGASVEVLGIGQERMARLAREGLIGNLAKVTLPTCEHCLVGKSKRKPFGKATRASFPLQLIHSDICGPMNVRARHGGSYFITFIDDFTRYGHVYLISHKSEALDCFRRYVSLVENQLDKILKALRTDRGREYLSEQFKELCDEKGIMRQLTMPWTPQQNVVAERRNRTLFEMVRSIMAQANLPISYWGDAILTTAYILNRVPSKSVPSTPYELWTGKKPDLSNLRPWGSAGEQPDGSVTEVESRDVDFIENEFPSRGEVDKDLTLYEMMDPNEGAPSSLVENQEEILETPRDSGSDLQPSGSAPLRRGFTTTLAS</sequence>
<evidence type="ECO:0000256" key="1">
    <source>
        <dbReference type="PROSITE-ProRule" id="PRU00047"/>
    </source>
</evidence>
<dbReference type="InterPro" id="IPR039537">
    <property type="entry name" value="Retrotran_Ty1/copia-like"/>
</dbReference>
<dbReference type="InterPro" id="IPR001584">
    <property type="entry name" value="Integrase_cat-core"/>
</dbReference>
<dbReference type="Gene3D" id="4.10.60.10">
    <property type="entry name" value="Zinc finger, CCHC-type"/>
    <property type="match status" value="1"/>
</dbReference>
<feature type="region of interest" description="Disordered" evidence="2">
    <location>
        <begin position="584"/>
        <end position="630"/>
    </location>
</feature>
<dbReference type="PANTHER" id="PTHR42648">
    <property type="entry name" value="TRANSPOSASE, PUTATIVE-RELATED"/>
    <property type="match status" value="1"/>
</dbReference>
<proteinExistence type="predicted"/>
<name>A0A2N9IM98_FAGSY</name>
<feature type="domain" description="CCHC-type" evidence="3">
    <location>
        <begin position="266"/>
        <end position="281"/>
    </location>
</feature>
<dbReference type="Pfam" id="PF00665">
    <property type="entry name" value="rve"/>
    <property type="match status" value="1"/>
</dbReference>